<dbReference type="Pfam" id="PF00067">
    <property type="entry name" value="p450"/>
    <property type="match status" value="1"/>
</dbReference>
<dbReference type="Gene3D" id="1.10.630.10">
    <property type="entry name" value="Cytochrome P450"/>
    <property type="match status" value="1"/>
</dbReference>
<organism evidence="4 5">
    <name type="scientific">Paraconexibacter antarcticus</name>
    <dbReference type="NCBI Taxonomy" id="2949664"/>
    <lineage>
        <taxon>Bacteria</taxon>
        <taxon>Bacillati</taxon>
        <taxon>Actinomycetota</taxon>
        <taxon>Thermoleophilia</taxon>
        <taxon>Solirubrobacterales</taxon>
        <taxon>Paraconexibacteraceae</taxon>
        <taxon>Paraconexibacter</taxon>
    </lineage>
</organism>
<dbReference type="InterPro" id="IPR017972">
    <property type="entry name" value="Cyt_P450_CS"/>
</dbReference>
<dbReference type="Proteomes" id="UP001056035">
    <property type="component" value="Chromosome"/>
</dbReference>
<dbReference type="InterPro" id="IPR050121">
    <property type="entry name" value="Cytochrome_P450_monoxygenase"/>
</dbReference>
<keyword evidence="3" id="KW-0503">Monooxygenase</keyword>
<gene>
    <name evidence="4" type="ORF">NBH00_02515</name>
</gene>
<dbReference type="RefSeq" id="WP_254571782.1">
    <property type="nucleotide sequence ID" value="NZ_CP098502.1"/>
</dbReference>
<keyword evidence="3" id="KW-0479">Metal-binding</keyword>
<dbReference type="PROSITE" id="PS00086">
    <property type="entry name" value="CYTOCHROME_P450"/>
    <property type="match status" value="1"/>
</dbReference>
<evidence type="ECO:0000313" key="5">
    <source>
        <dbReference type="Proteomes" id="UP001056035"/>
    </source>
</evidence>
<dbReference type="InterPro" id="IPR001128">
    <property type="entry name" value="Cyt_P450"/>
</dbReference>
<sequence>MVAGRNRRRALVDALVADELDRRRRAPGGDDVLSVLLAATDEHGAPAYTDRQVTDELRGLVVAGHETTATALAWVVHLLAHHPAEQAELIRSLDAGETAYLGAVIKETMRFRPSVFDAVRTATGDTTLGGQPVPRGAIVSALFTVTHHDAALWGDPGVFRPERHLDGRPVPYALTPFGGGVRRCLGAALAQLELEVVLKELLGRFRLEPAGGRLEAARLQGVTIVPSRGGRVVLRPR</sequence>
<keyword evidence="5" id="KW-1185">Reference proteome</keyword>
<dbReference type="SUPFAM" id="SSF48264">
    <property type="entry name" value="Cytochrome P450"/>
    <property type="match status" value="1"/>
</dbReference>
<evidence type="ECO:0000256" key="3">
    <source>
        <dbReference type="RuleBase" id="RU000461"/>
    </source>
</evidence>
<keyword evidence="3" id="KW-0560">Oxidoreductase</keyword>
<reference evidence="4 5" key="1">
    <citation type="submission" date="2022-06" db="EMBL/GenBank/DDBJ databases">
        <title>Paraconexibacter antarcticus.</title>
        <authorList>
            <person name="Kim C.S."/>
        </authorList>
    </citation>
    <scope>NUCLEOTIDE SEQUENCE [LARGE SCALE GENOMIC DNA]</scope>
    <source>
        <strain evidence="4 5">02-257</strain>
    </source>
</reference>
<keyword evidence="3" id="KW-0408">Iron</keyword>
<comment type="similarity">
    <text evidence="2 3">Belongs to the cytochrome P450 family.</text>
</comment>
<protein>
    <submittedName>
        <fullName evidence="4">Cytochrome P450</fullName>
    </submittedName>
</protein>
<evidence type="ECO:0000256" key="2">
    <source>
        <dbReference type="ARBA" id="ARBA00010617"/>
    </source>
</evidence>
<proteinExistence type="inferred from homology"/>
<dbReference type="InterPro" id="IPR002401">
    <property type="entry name" value="Cyt_P450_E_grp-I"/>
</dbReference>
<comment type="cofactor">
    <cofactor evidence="1">
        <name>heme</name>
        <dbReference type="ChEBI" id="CHEBI:30413"/>
    </cofactor>
</comment>
<dbReference type="PRINTS" id="PR00385">
    <property type="entry name" value="P450"/>
</dbReference>
<keyword evidence="3" id="KW-0349">Heme</keyword>
<dbReference type="PANTHER" id="PTHR24305:SF166">
    <property type="entry name" value="CYTOCHROME P450 12A4, MITOCHONDRIAL-RELATED"/>
    <property type="match status" value="1"/>
</dbReference>
<dbReference type="EMBL" id="CP098502">
    <property type="protein sequence ID" value="UTI65092.1"/>
    <property type="molecule type" value="Genomic_DNA"/>
</dbReference>
<dbReference type="PRINTS" id="PR00463">
    <property type="entry name" value="EP450I"/>
</dbReference>
<dbReference type="InterPro" id="IPR036396">
    <property type="entry name" value="Cyt_P450_sf"/>
</dbReference>
<accession>A0ABY5DVJ7</accession>
<evidence type="ECO:0000313" key="4">
    <source>
        <dbReference type="EMBL" id="UTI65092.1"/>
    </source>
</evidence>
<evidence type="ECO:0000256" key="1">
    <source>
        <dbReference type="ARBA" id="ARBA00001971"/>
    </source>
</evidence>
<dbReference type="PANTHER" id="PTHR24305">
    <property type="entry name" value="CYTOCHROME P450"/>
    <property type="match status" value="1"/>
</dbReference>
<name>A0ABY5DVJ7_9ACTN</name>